<dbReference type="SMART" id="SM00409">
    <property type="entry name" value="IG"/>
    <property type="match status" value="5"/>
</dbReference>
<keyword evidence="4" id="KW-0336">GPI-anchor</keyword>
<evidence type="ECO:0000256" key="6">
    <source>
        <dbReference type="ARBA" id="ARBA00022737"/>
    </source>
</evidence>
<dbReference type="InterPro" id="IPR013151">
    <property type="entry name" value="Immunoglobulin_dom"/>
</dbReference>
<reference evidence="15" key="2">
    <citation type="submission" date="2025-09" db="UniProtKB">
        <authorList>
            <consortium name="Ensembl"/>
        </authorList>
    </citation>
    <scope>IDENTIFICATION</scope>
</reference>
<comment type="subcellular location">
    <subcellularLocation>
        <location evidence="1">Cell membrane</location>
        <topology evidence="1">Lipid-anchor</topology>
        <topology evidence="1">GPI-anchor</topology>
    </subcellularLocation>
</comment>
<dbReference type="CDD" id="cd04969">
    <property type="entry name" value="Ig5_Contactin"/>
    <property type="match status" value="1"/>
</dbReference>
<dbReference type="InterPro" id="IPR036116">
    <property type="entry name" value="FN3_sf"/>
</dbReference>
<feature type="domain" description="Ig-like" evidence="13">
    <location>
        <begin position="234"/>
        <end position="311"/>
    </location>
</feature>
<keyword evidence="9" id="KW-1015">Disulfide bond</keyword>
<dbReference type="InterPro" id="IPR003599">
    <property type="entry name" value="Ig_sub"/>
</dbReference>
<accession>A0A8C1Q2V2</accession>
<evidence type="ECO:0000313" key="16">
    <source>
        <dbReference type="Proteomes" id="UP000694427"/>
    </source>
</evidence>
<dbReference type="PANTHER" id="PTHR44170:SF10">
    <property type="entry name" value="CONTACTIN-1"/>
    <property type="match status" value="1"/>
</dbReference>
<dbReference type="SUPFAM" id="SSF48726">
    <property type="entry name" value="Immunoglobulin"/>
    <property type="match status" value="5"/>
</dbReference>
<dbReference type="GO" id="GO:0007411">
    <property type="term" value="P:axon guidance"/>
    <property type="evidence" value="ECO:0007669"/>
    <property type="project" value="TreeGrafter"/>
</dbReference>
<evidence type="ECO:0000256" key="1">
    <source>
        <dbReference type="ARBA" id="ARBA00004609"/>
    </source>
</evidence>
<dbReference type="PROSITE" id="PS50853">
    <property type="entry name" value="FN3"/>
    <property type="match status" value="1"/>
</dbReference>
<dbReference type="SUPFAM" id="SSF49265">
    <property type="entry name" value="Fibronectin type III"/>
    <property type="match status" value="1"/>
</dbReference>
<name>A0A8C1Q2V2_CYPCA</name>
<dbReference type="PROSITE" id="PS50835">
    <property type="entry name" value="IG_LIKE"/>
    <property type="match status" value="5"/>
</dbReference>
<keyword evidence="7" id="KW-0130">Cell adhesion</keyword>
<keyword evidence="5" id="KW-0732">Signal</keyword>
<evidence type="ECO:0000256" key="12">
    <source>
        <dbReference type="ARBA" id="ARBA00023319"/>
    </source>
</evidence>
<dbReference type="InterPro" id="IPR003598">
    <property type="entry name" value="Ig_sub2"/>
</dbReference>
<keyword evidence="16" id="KW-1185">Reference proteome</keyword>
<dbReference type="GO" id="GO:0005886">
    <property type="term" value="C:plasma membrane"/>
    <property type="evidence" value="ECO:0007669"/>
    <property type="project" value="UniProtKB-SubCell"/>
</dbReference>
<dbReference type="GO" id="GO:0030424">
    <property type="term" value="C:axon"/>
    <property type="evidence" value="ECO:0007669"/>
    <property type="project" value="TreeGrafter"/>
</dbReference>
<dbReference type="CDD" id="cd00063">
    <property type="entry name" value="FN3"/>
    <property type="match status" value="1"/>
</dbReference>
<dbReference type="Proteomes" id="UP000694427">
    <property type="component" value="Unplaced"/>
</dbReference>
<dbReference type="Pfam" id="PF13927">
    <property type="entry name" value="Ig_3"/>
    <property type="match status" value="1"/>
</dbReference>
<evidence type="ECO:0008006" key="17">
    <source>
        <dbReference type="Google" id="ProtNLM"/>
    </source>
</evidence>
<protein>
    <recommendedName>
        <fullName evidence="17">Contactin 1</fullName>
    </recommendedName>
</protein>
<dbReference type="Gene3D" id="2.60.40.10">
    <property type="entry name" value="Immunoglobulins"/>
    <property type="match status" value="6"/>
</dbReference>
<keyword evidence="12" id="KW-0393">Immunoglobulin domain</keyword>
<dbReference type="SMART" id="SM00060">
    <property type="entry name" value="FN3"/>
    <property type="match status" value="1"/>
</dbReference>
<dbReference type="InterPro" id="IPR003961">
    <property type="entry name" value="FN3_dom"/>
</dbReference>
<dbReference type="PANTHER" id="PTHR44170">
    <property type="entry name" value="PROTEIN SIDEKICK"/>
    <property type="match status" value="1"/>
</dbReference>
<dbReference type="AlphaFoldDB" id="A0A8C1Q2V2"/>
<feature type="domain" description="Ig-like" evidence="13">
    <location>
        <begin position="317"/>
        <end position="404"/>
    </location>
</feature>
<dbReference type="SMART" id="SM00408">
    <property type="entry name" value="IGc2"/>
    <property type="match status" value="5"/>
</dbReference>
<evidence type="ECO:0000256" key="9">
    <source>
        <dbReference type="ARBA" id="ARBA00023157"/>
    </source>
</evidence>
<dbReference type="InterPro" id="IPR013098">
    <property type="entry name" value="Ig_I-set"/>
</dbReference>
<dbReference type="Ensembl" id="ENSCCRT00010123889.1">
    <property type="protein sequence ID" value="ENSCCRP00010111343.1"/>
    <property type="gene ID" value="ENSCCRG00010049062.1"/>
</dbReference>
<dbReference type="InterPro" id="IPR013783">
    <property type="entry name" value="Ig-like_fold"/>
</dbReference>
<sequence length="764" mass="85459">YPEESPENKIMMSCCHESGLLHITKTEIKSPSFVLDLDMFSTDEREAVYVKEGQGAVLLCDPPPHFPADLFFRWILNEFPEFISLDKRRFVSQTTGNLYISTVRASDSGNYSCFVSSPSIAKSVFSKFIPLVPIAERSLRKYPADIKVKSPDTYTLLGQNVTLECFALGNPIPQIRWRKLDGDLPVHRHNISMAGSLLHLYDIQYEDEGLYECEADNSKGKDRHKVHLYVEGAPEWVEKISSSERDIGGDYIMSCLASGKPKPHVHFLKNGRMYAKNHELHFTDLTFDDSGMYQCIAENRHGTIYANAELRVFASAPSFEWNPVKPKLLGAKNGRVVIDCKPRAAPRPSISWSKGTELLHNSSRIFIWPDGSLELLNITKSDEGKYICFAENDRGRANSSGSLSVTDATKITLAPSNADVSVGKSARMECATSHDPTLDLTFIWSLDTHVIDFDRDREHYEHKMDGQTGTSSSELLISNTQLRHAGRYSCTAQTPVDNVTASAELVVRGPPGPPGGVRVDEVTTNRVRVIWSHGTDNLSPISKYTIQYRDVREQQEWREASTSPVNVEGNAEMATVINLTPWTEYEFRVIATNTLGTGPPSDPSPKITTREASEFLLSSSEETITCYTPTVQSRYYSRMYFFWCRSLWIPCLCHALSKLIMNVFPSTIASSVLNTKKNSVCFTVLYRQEGQPSGMLYTTVKQSIDLPMKKGDYLVEVRAHSEGGDGAVAQVRIAGKTTFTLQILSSLMWYLGVKLPIEPLSGKL</sequence>
<feature type="domain" description="Ig-like" evidence="13">
    <location>
        <begin position="409"/>
        <end position="506"/>
    </location>
</feature>
<keyword evidence="11" id="KW-0449">Lipoprotein</keyword>
<evidence type="ECO:0000256" key="5">
    <source>
        <dbReference type="ARBA" id="ARBA00022729"/>
    </source>
</evidence>
<feature type="domain" description="Ig-like" evidence="13">
    <location>
        <begin position="31"/>
        <end position="125"/>
    </location>
</feature>
<dbReference type="GO" id="GO:0098632">
    <property type="term" value="F:cell-cell adhesion mediator activity"/>
    <property type="evidence" value="ECO:0007669"/>
    <property type="project" value="TreeGrafter"/>
</dbReference>
<reference evidence="15" key="1">
    <citation type="submission" date="2025-08" db="UniProtKB">
        <authorList>
            <consortium name="Ensembl"/>
        </authorList>
    </citation>
    <scope>IDENTIFICATION</scope>
</reference>
<dbReference type="FunFam" id="2.60.40.10:FF:000044">
    <property type="entry name" value="Contactin 1"/>
    <property type="match status" value="1"/>
</dbReference>
<dbReference type="Pfam" id="PF00041">
    <property type="entry name" value="fn3"/>
    <property type="match status" value="1"/>
</dbReference>
<evidence type="ECO:0000259" key="13">
    <source>
        <dbReference type="PROSITE" id="PS50835"/>
    </source>
</evidence>
<evidence type="ECO:0000256" key="2">
    <source>
        <dbReference type="ARBA" id="ARBA00009812"/>
    </source>
</evidence>
<dbReference type="FunFam" id="2.60.40.10:FF:000004">
    <property type="entry name" value="DCC isoform 1"/>
    <property type="match status" value="1"/>
</dbReference>
<dbReference type="FunFam" id="2.60.40.10:FF:000047">
    <property type="entry name" value="Contactin 1"/>
    <property type="match status" value="1"/>
</dbReference>
<comment type="similarity">
    <text evidence="2">Belongs to the immunoglobulin superfamily. Contactin family.</text>
</comment>
<evidence type="ECO:0000259" key="14">
    <source>
        <dbReference type="PROSITE" id="PS50853"/>
    </source>
</evidence>
<dbReference type="InterPro" id="IPR007110">
    <property type="entry name" value="Ig-like_dom"/>
</dbReference>
<dbReference type="FunFam" id="2.60.40.10:FF:000005">
    <property type="entry name" value="Neuronal cell adhesion molecule"/>
    <property type="match status" value="1"/>
</dbReference>
<evidence type="ECO:0000313" key="15">
    <source>
        <dbReference type="Ensembl" id="ENSCCRP00010111343.1"/>
    </source>
</evidence>
<dbReference type="GO" id="GO:0007420">
    <property type="term" value="P:brain development"/>
    <property type="evidence" value="ECO:0007669"/>
    <property type="project" value="TreeGrafter"/>
</dbReference>
<feature type="domain" description="Fibronectin type-III" evidence="14">
    <location>
        <begin position="513"/>
        <end position="612"/>
    </location>
</feature>
<keyword evidence="10" id="KW-0325">Glycoprotein</keyword>
<evidence type="ECO:0000256" key="8">
    <source>
        <dbReference type="ARBA" id="ARBA00023136"/>
    </source>
</evidence>
<dbReference type="Pfam" id="PF00047">
    <property type="entry name" value="ig"/>
    <property type="match status" value="1"/>
</dbReference>
<evidence type="ECO:0000256" key="3">
    <source>
        <dbReference type="ARBA" id="ARBA00022475"/>
    </source>
</evidence>
<keyword evidence="3" id="KW-1003">Cell membrane</keyword>
<evidence type="ECO:0000256" key="10">
    <source>
        <dbReference type="ARBA" id="ARBA00023180"/>
    </source>
</evidence>
<evidence type="ECO:0000256" key="4">
    <source>
        <dbReference type="ARBA" id="ARBA00022622"/>
    </source>
</evidence>
<proteinExistence type="inferred from homology"/>
<keyword evidence="8" id="KW-0472">Membrane</keyword>
<dbReference type="GO" id="GO:0098552">
    <property type="term" value="C:side of membrane"/>
    <property type="evidence" value="ECO:0007669"/>
    <property type="project" value="UniProtKB-KW"/>
</dbReference>
<dbReference type="Pfam" id="PF07679">
    <property type="entry name" value="I-set"/>
    <property type="match status" value="2"/>
</dbReference>
<keyword evidence="6" id="KW-0677">Repeat</keyword>
<dbReference type="InterPro" id="IPR036179">
    <property type="entry name" value="Ig-like_dom_sf"/>
</dbReference>
<evidence type="ECO:0000256" key="7">
    <source>
        <dbReference type="ARBA" id="ARBA00022889"/>
    </source>
</evidence>
<feature type="domain" description="Ig-like" evidence="13">
    <location>
        <begin position="143"/>
        <end position="229"/>
    </location>
</feature>
<evidence type="ECO:0000256" key="11">
    <source>
        <dbReference type="ARBA" id="ARBA00023288"/>
    </source>
</evidence>
<dbReference type="FunFam" id="2.60.40.10:FF:000052">
    <property type="entry name" value="Contactin 1"/>
    <property type="match status" value="1"/>
</dbReference>
<organism evidence="15 16">
    <name type="scientific">Cyprinus carpio</name>
    <name type="common">Common carp</name>
    <dbReference type="NCBI Taxonomy" id="7962"/>
    <lineage>
        <taxon>Eukaryota</taxon>
        <taxon>Metazoa</taxon>
        <taxon>Chordata</taxon>
        <taxon>Craniata</taxon>
        <taxon>Vertebrata</taxon>
        <taxon>Euteleostomi</taxon>
        <taxon>Actinopterygii</taxon>
        <taxon>Neopterygii</taxon>
        <taxon>Teleostei</taxon>
        <taxon>Ostariophysi</taxon>
        <taxon>Cypriniformes</taxon>
        <taxon>Cyprinidae</taxon>
        <taxon>Cyprininae</taxon>
        <taxon>Cyprinus</taxon>
    </lineage>
</organism>